<dbReference type="AlphaFoldDB" id="A0A8K0SAB2"/>
<proteinExistence type="predicted"/>
<organism evidence="1 2">
    <name type="scientific">Stachybotrys elegans</name>
    <dbReference type="NCBI Taxonomy" id="80388"/>
    <lineage>
        <taxon>Eukaryota</taxon>
        <taxon>Fungi</taxon>
        <taxon>Dikarya</taxon>
        <taxon>Ascomycota</taxon>
        <taxon>Pezizomycotina</taxon>
        <taxon>Sordariomycetes</taxon>
        <taxon>Hypocreomycetidae</taxon>
        <taxon>Hypocreales</taxon>
        <taxon>Stachybotryaceae</taxon>
        <taxon>Stachybotrys</taxon>
    </lineage>
</organism>
<dbReference type="Proteomes" id="UP000813444">
    <property type="component" value="Unassembled WGS sequence"/>
</dbReference>
<reference evidence="1" key="1">
    <citation type="journal article" date="2021" name="Nat. Commun.">
        <title>Genetic determinants of endophytism in the Arabidopsis root mycobiome.</title>
        <authorList>
            <person name="Mesny F."/>
            <person name="Miyauchi S."/>
            <person name="Thiergart T."/>
            <person name="Pickel B."/>
            <person name="Atanasova L."/>
            <person name="Karlsson M."/>
            <person name="Huettel B."/>
            <person name="Barry K.W."/>
            <person name="Haridas S."/>
            <person name="Chen C."/>
            <person name="Bauer D."/>
            <person name="Andreopoulos W."/>
            <person name="Pangilinan J."/>
            <person name="LaButti K."/>
            <person name="Riley R."/>
            <person name="Lipzen A."/>
            <person name="Clum A."/>
            <person name="Drula E."/>
            <person name="Henrissat B."/>
            <person name="Kohler A."/>
            <person name="Grigoriev I.V."/>
            <person name="Martin F.M."/>
            <person name="Hacquard S."/>
        </authorList>
    </citation>
    <scope>NUCLEOTIDE SEQUENCE</scope>
    <source>
        <strain evidence="1">MPI-CAGE-CH-0235</strain>
    </source>
</reference>
<gene>
    <name evidence="1" type="ORF">B0I35DRAFT_415420</name>
</gene>
<protein>
    <submittedName>
        <fullName evidence="1">Uncharacterized protein</fullName>
    </submittedName>
</protein>
<evidence type="ECO:0000313" key="2">
    <source>
        <dbReference type="Proteomes" id="UP000813444"/>
    </source>
</evidence>
<accession>A0A8K0SAB2</accession>
<dbReference type="OrthoDB" id="194358at2759"/>
<sequence length="248" mass="27696">MPEDLASDLGPLLALFGRYLSECTTIEDHIIFATAPIGIITVLVSAIRVSGVIYLRAFIAVDLCTLRSAMSASCSPGAASPARWASRRFLSLCMCRSSAHDPKNLHIYRKYLRHGGRQNGQRKAWLKKHGPHNREWVHTLFAGTTRELWTPNGNRSERLLWLQPGNRKIGDQLLDPGPPCDSLYDLDHGQETRRWPWVSLAQLTITIVISEALSECNVKGRRITSSRAMMTAFTVTSSTGWHLIACDD</sequence>
<comment type="caution">
    <text evidence="1">The sequence shown here is derived from an EMBL/GenBank/DDBJ whole genome shotgun (WGS) entry which is preliminary data.</text>
</comment>
<dbReference type="EMBL" id="JAGPNK010000041">
    <property type="protein sequence ID" value="KAH7303080.1"/>
    <property type="molecule type" value="Genomic_DNA"/>
</dbReference>
<evidence type="ECO:0000313" key="1">
    <source>
        <dbReference type="EMBL" id="KAH7303080.1"/>
    </source>
</evidence>
<name>A0A8K0SAB2_9HYPO</name>
<keyword evidence="2" id="KW-1185">Reference proteome</keyword>